<feature type="transmembrane region" description="Helical" evidence="9">
    <location>
        <begin position="31"/>
        <end position="56"/>
    </location>
</feature>
<dbReference type="Gene3D" id="1.10.3720.10">
    <property type="entry name" value="MetI-like"/>
    <property type="match status" value="1"/>
</dbReference>
<dbReference type="InterPro" id="IPR050901">
    <property type="entry name" value="BP-dep_ABC_trans_perm"/>
</dbReference>
<evidence type="ECO:0000256" key="9">
    <source>
        <dbReference type="RuleBase" id="RU363032"/>
    </source>
</evidence>
<feature type="domain" description="ABC transmembrane type-1" evidence="10">
    <location>
        <begin position="155"/>
        <end position="348"/>
    </location>
</feature>
<evidence type="ECO:0000259" key="10">
    <source>
        <dbReference type="PROSITE" id="PS50928"/>
    </source>
</evidence>
<evidence type="ECO:0000256" key="3">
    <source>
        <dbReference type="ARBA" id="ARBA00022448"/>
    </source>
</evidence>
<feature type="transmembrane region" description="Helical" evidence="9">
    <location>
        <begin position="77"/>
        <end position="95"/>
    </location>
</feature>
<dbReference type="PANTHER" id="PTHR32243">
    <property type="entry name" value="MALTOSE TRANSPORT SYSTEM PERMEASE-RELATED"/>
    <property type="match status" value="1"/>
</dbReference>
<keyword evidence="12" id="KW-1185">Reference proteome</keyword>
<feature type="transmembrane region" description="Helical" evidence="9">
    <location>
        <begin position="229"/>
        <end position="249"/>
    </location>
</feature>
<dbReference type="Proteomes" id="UP001595921">
    <property type="component" value="Unassembled WGS sequence"/>
</dbReference>
<dbReference type="AlphaFoldDB" id="A0ABD5PC48"/>
<sequence length="363" mass="39059">MTPVEAGREAAYTVRQVQRGELSPTKPLKSAGATVGALLLVMALLFPIYWILIAALSGTGGSIYSSGGLSLIPQRPSLVPFLWVVGDLIVPAYAISLNIPFSGLAVVFNTPEIVFLDVSALREGTVGRVALGGVELFPGFSVEPVENASAFKGFLWNSLTVAIPTVIISMSLVVPASYALSRRKFILRRKVLFLYVLLTQVGGGLGVALLIGLYAVYVQLGINDSKLALSVYYAATAVPFNTWLLKTYMDGIPVSYEEAAVIDGAPPWRVVWEVIIPLSAAGLATVFIFTFLTGWTEFVVAQTLLGTDNYTLPVGLFSLITEYSIPWARFSAFALTFATPIMLVYLFAQRYIEGGLSFSGMEG</sequence>
<name>A0ABD5PC48_9EURY</name>
<proteinExistence type="inferred from homology"/>
<comment type="caution">
    <text evidence="11">The sequence shown here is derived from an EMBL/GenBank/DDBJ whole genome shotgun (WGS) entry which is preliminary data.</text>
</comment>
<evidence type="ECO:0000256" key="7">
    <source>
        <dbReference type="ARBA" id="ARBA00022989"/>
    </source>
</evidence>
<keyword evidence="5" id="KW-0762">Sugar transport</keyword>
<dbReference type="EMBL" id="JBHSDS010000006">
    <property type="protein sequence ID" value="MFC4358457.1"/>
    <property type="molecule type" value="Genomic_DNA"/>
</dbReference>
<keyword evidence="4" id="KW-1003">Cell membrane</keyword>
<dbReference type="GO" id="GO:0005886">
    <property type="term" value="C:plasma membrane"/>
    <property type="evidence" value="ECO:0007669"/>
    <property type="project" value="UniProtKB-SubCell"/>
</dbReference>
<evidence type="ECO:0000256" key="5">
    <source>
        <dbReference type="ARBA" id="ARBA00022597"/>
    </source>
</evidence>
<dbReference type="Pfam" id="PF00528">
    <property type="entry name" value="BPD_transp_1"/>
    <property type="match status" value="1"/>
</dbReference>
<feature type="transmembrane region" description="Helical" evidence="9">
    <location>
        <begin position="192"/>
        <end position="217"/>
    </location>
</feature>
<evidence type="ECO:0000256" key="2">
    <source>
        <dbReference type="ARBA" id="ARBA00009047"/>
    </source>
</evidence>
<dbReference type="RefSeq" id="WP_303651701.1">
    <property type="nucleotide sequence ID" value="NZ_JAODIW010000008.1"/>
</dbReference>
<accession>A0ABD5PC48</accession>
<feature type="transmembrane region" description="Helical" evidence="9">
    <location>
        <begin position="154"/>
        <end position="180"/>
    </location>
</feature>
<dbReference type="InterPro" id="IPR035906">
    <property type="entry name" value="MetI-like_sf"/>
</dbReference>
<evidence type="ECO:0000313" key="11">
    <source>
        <dbReference type="EMBL" id="MFC4358457.1"/>
    </source>
</evidence>
<feature type="transmembrane region" description="Helical" evidence="9">
    <location>
        <begin position="327"/>
        <end position="348"/>
    </location>
</feature>
<organism evidence="11 12">
    <name type="scientific">Halobium salinum</name>
    <dbReference type="NCBI Taxonomy" id="1364940"/>
    <lineage>
        <taxon>Archaea</taxon>
        <taxon>Methanobacteriati</taxon>
        <taxon>Methanobacteriota</taxon>
        <taxon>Stenosarchaea group</taxon>
        <taxon>Halobacteria</taxon>
        <taxon>Halobacteriales</taxon>
        <taxon>Haloferacaceae</taxon>
        <taxon>Halobium</taxon>
    </lineage>
</organism>
<dbReference type="CDD" id="cd06261">
    <property type="entry name" value="TM_PBP2"/>
    <property type="match status" value="1"/>
</dbReference>
<protein>
    <submittedName>
        <fullName evidence="11">Sugar ABC transporter permease</fullName>
    </submittedName>
</protein>
<gene>
    <name evidence="11" type="ORF">ACFO0N_10955</name>
</gene>
<comment type="subcellular location">
    <subcellularLocation>
        <location evidence="1 9">Cell membrane</location>
        <topology evidence="1 9">Multi-pass membrane protein</topology>
    </subcellularLocation>
</comment>
<dbReference type="PROSITE" id="PS50928">
    <property type="entry name" value="ABC_TM1"/>
    <property type="match status" value="1"/>
</dbReference>
<evidence type="ECO:0000256" key="8">
    <source>
        <dbReference type="ARBA" id="ARBA00023136"/>
    </source>
</evidence>
<feature type="transmembrane region" description="Helical" evidence="9">
    <location>
        <begin position="270"/>
        <end position="295"/>
    </location>
</feature>
<comment type="similarity">
    <text evidence="2">Belongs to the binding-protein-dependent transport system permease family. MalFG subfamily.</text>
</comment>
<evidence type="ECO:0000256" key="4">
    <source>
        <dbReference type="ARBA" id="ARBA00022475"/>
    </source>
</evidence>
<keyword evidence="6 9" id="KW-0812">Transmembrane</keyword>
<dbReference type="InterPro" id="IPR000515">
    <property type="entry name" value="MetI-like"/>
</dbReference>
<dbReference type="SUPFAM" id="SSF161098">
    <property type="entry name" value="MetI-like"/>
    <property type="match status" value="1"/>
</dbReference>
<keyword evidence="7 9" id="KW-1133">Transmembrane helix</keyword>
<keyword evidence="3 9" id="KW-0813">Transport</keyword>
<keyword evidence="8 9" id="KW-0472">Membrane</keyword>
<evidence type="ECO:0000256" key="6">
    <source>
        <dbReference type="ARBA" id="ARBA00022692"/>
    </source>
</evidence>
<evidence type="ECO:0000256" key="1">
    <source>
        <dbReference type="ARBA" id="ARBA00004651"/>
    </source>
</evidence>
<dbReference type="PANTHER" id="PTHR32243:SF50">
    <property type="entry name" value="MALTOSE_MALTODEXTRIN TRANSPORT SYSTEM PERMEASE PROTEIN MALG"/>
    <property type="match status" value="1"/>
</dbReference>
<reference evidence="11 12" key="1">
    <citation type="journal article" date="2019" name="Int. J. Syst. Evol. Microbiol.">
        <title>The Global Catalogue of Microorganisms (GCM) 10K type strain sequencing project: providing services to taxonomists for standard genome sequencing and annotation.</title>
        <authorList>
            <consortium name="The Broad Institute Genomics Platform"/>
            <consortium name="The Broad Institute Genome Sequencing Center for Infectious Disease"/>
            <person name="Wu L."/>
            <person name="Ma J."/>
        </authorList>
    </citation>
    <scope>NUCLEOTIDE SEQUENCE [LARGE SCALE GENOMIC DNA]</scope>
    <source>
        <strain evidence="11 12">CGMCC 1.12553</strain>
    </source>
</reference>
<evidence type="ECO:0000313" key="12">
    <source>
        <dbReference type="Proteomes" id="UP001595921"/>
    </source>
</evidence>